<dbReference type="AlphaFoldDB" id="A0A6S6XW69"/>
<name>A0A6S6XW69_9PROT</name>
<keyword evidence="2" id="KW-1185">Reference proteome</keyword>
<evidence type="ECO:0000313" key="2">
    <source>
        <dbReference type="Proteomes" id="UP000515733"/>
    </source>
</evidence>
<evidence type="ECO:0000313" key="1">
    <source>
        <dbReference type="EMBL" id="CAB1367202.1"/>
    </source>
</evidence>
<evidence type="ECO:0008006" key="3">
    <source>
        <dbReference type="Google" id="ProtNLM"/>
    </source>
</evidence>
<reference evidence="1 2" key="1">
    <citation type="submission" date="2020-03" db="EMBL/GenBank/DDBJ databases">
        <authorList>
            <consortium name="Genoscope - CEA"/>
            <person name="William W."/>
        </authorList>
    </citation>
    <scope>NUCLEOTIDE SEQUENCE [LARGE SCALE GENOMIC DNA]</scope>
    <source>
        <strain evidence="2">DSM 16959</strain>
    </source>
</reference>
<dbReference type="Proteomes" id="UP000515733">
    <property type="component" value="Chromosome"/>
</dbReference>
<dbReference type="OrthoDB" id="1982at2"/>
<dbReference type="RefSeq" id="WP_145770288.1">
    <property type="nucleotide sequence ID" value="NZ_LR778301.1"/>
</dbReference>
<dbReference type="InterPro" id="IPR011604">
    <property type="entry name" value="PDDEXK-like_dom_sf"/>
</dbReference>
<dbReference type="EMBL" id="LR778301">
    <property type="protein sequence ID" value="CAB1367202.1"/>
    <property type="molecule type" value="Genomic_DNA"/>
</dbReference>
<proteinExistence type="predicted"/>
<gene>
    <name evidence="1" type="ORF">DENOEST_0030</name>
</gene>
<accession>A0A6S6XW69</accession>
<dbReference type="KEGG" id="doe:DENOEST_0030"/>
<sequence>MLDFNHRPAFHERVTGFIDAALDVERAGQTPRDYLGASRLGVACERALQYEYAGAPVDPGRGFSGRILRVFEVGHALEDLAVRWLRMAGFELHNQKANGGQFGFSVAGGRIKGHVDGIITAAPPELGLSFPMLWECKTMADKHWKACVKSGVAVTKPVYAAQMATYQAYMEGSVEGISRNPALFTAINKDTQELWFELVPFDAGLAQKMSDRAVRVIQATEAGELLPRGFAEASHFECKFCSYAQRCWGGV</sequence>
<organism evidence="1 2">
    <name type="scientific">Denitratisoma oestradiolicum</name>
    <dbReference type="NCBI Taxonomy" id="311182"/>
    <lineage>
        <taxon>Bacteria</taxon>
        <taxon>Pseudomonadati</taxon>
        <taxon>Pseudomonadota</taxon>
        <taxon>Betaproteobacteria</taxon>
        <taxon>Nitrosomonadales</taxon>
        <taxon>Sterolibacteriaceae</taxon>
        <taxon>Denitratisoma</taxon>
    </lineage>
</organism>
<dbReference type="Gene3D" id="3.90.320.10">
    <property type="match status" value="1"/>
</dbReference>
<protein>
    <recommendedName>
        <fullName evidence="3">PD-(D/E)XK endonuclease-like domain-containing protein</fullName>
    </recommendedName>
</protein>